<reference evidence="1 2" key="1">
    <citation type="submission" date="2018-11" db="EMBL/GenBank/DDBJ databases">
        <title>Draft genome sequence of Gordonia sp. RS15-1S isolated from rice stems.</title>
        <authorList>
            <person name="Muangham S."/>
        </authorList>
    </citation>
    <scope>NUCLEOTIDE SEQUENCE [LARGE SCALE GENOMIC DNA]</scope>
    <source>
        <strain evidence="1 2">RS15-1S</strain>
    </source>
</reference>
<organism evidence="1 2">
    <name type="scientific">Gordonia oryzae</name>
    <dbReference type="NCBI Taxonomy" id="2487349"/>
    <lineage>
        <taxon>Bacteria</taxon>
        <taxon>Bacillati</taxon>
        <taxon>Actinomycetota</taxon>
        <taxon>Actinomycetes</taxon>
        <taxon>Mycobacteriales</taxon>
        <taxon>Gordoniaceae</taxon>
        <taxon>Gordonia</taxon>
    </lineage>
</organism>
<keyword evidence="2" id="KW-1185">Reference proteome</keyword>
<dbReference type="Proteomes" id="UP000267536">
    <property type="component" value="Unassembled WGS sequence"/>
</dbReference>
<dbReference type="RefSeq" id="WP_123933108.1">
    <property type="nucleotide sequence ID" value="NZ_JBPSDP010000025.1"/>
</dbReference>
<sequence>MSPVDGLPGAKATADSGVSMAFAAVPVEGGVLAVSLTGDTITAATASAVLKAAFDVVHRR</sequence>
<accession>A0A3N4G084</accession>
<name>A0A3N4G084_9ACTN</name>
<evidence type="ECO:0000313" key="2">
    <source>
        <dbReference type="Proteomes" id="UP000267536"/>
    </source>
</evidence>
<dbReference type="EMBL" id="RKMH01000026">
    <property type="protein sequence ID" value="RPA56362.1"/>
    <property type="molecule type" value="Genomic_DNA"/>
</dbReference>
<proteinExistence type="predicted"/>
<dbReference type="AlphaFoldDB" id="A0A3N4G084"/>
<evidence type="ECO:0000313" key="1">
    <source>
        <dbReference type="EMBL" id="RPA56362.1"/>
    </source>
</evidence>
<gene>
    <name evidence="1" type="ORF">EF294_21250</name>
</gene>
<comment type="caution">
    <text evidence="1">The sequence shown here is derived from an EMBL/GenBank/DDBJ whole genome shotgun (WGS) entry which is preliminary data.</text>
</comment>
<protein>
    <submittedName>
        <fullName evidence="1">Uncharacterized protein</fullName>
    </submittedName>
</protein>